<evidence type="ECO:0000256" key="1">
    <source>
        <dbReference type="SAM" id="Phobius"/>
    </source>
</evidence>
<evidence type="ECO:0000313" key="3">
    <source>
        <dbReference type="Proteomes" id="UP000219632"/>
    </source>
</evidence>
<gene>
    <name evidence="2" type="ORF">AFZ32_08490</name>
</gene>
<evidence type="ECO:0000313" key="2">
    <source>
        <dbReference type="EMBL" id="PDK40946.1"/>
    </source>
</evidence>
<keyword evidence="1" id="KW-0472">Membrane</keyword>
<proteinExistence type="predicted"/>
<dbReference type="RefSeq" id="WP_097350425.1">
    <property type="nucleotide sequence ID" value="NZ_JACTLX010000003.1"/>
</dbReference>
<dbReference type="EMBL" id="NYPG01000004">
    <property type="protein sequence ID" value="PDK40946.1"/>
    <property type="molecule type" value="Genomic_DNA"/>
</dbReference>
<organism evidence="2 3">
    <name type="scientific">Listeria welshimeri</name>
    <dbReference type="NCBI Taxonomy" id="1643"/>
    <lineage>
        <taxon>Bacteria</taxon>
        <taxon>Bacillati</taxon>
        <taxon>Bacillota</taxon>
        <taxon>Bacilli</taxon>
        <taxon>Bacillales</taxon>
        <taxon>Listeriaceae</taxon>
        <taxon>Listeria</taxon>
    </lineage>
</organism>
<sequence length="83" mass="9845">MKLTTIFFNKENQEIVQKINFEQANQIINKTIIEKSMNQKMLLLRYIFFVIIISVETLLASTFSDWVVSSPVFALLKKHWYSE</sequence>
<keyword evidence="3" id="KW-1185">Reference proteome</keyword>
<feature type="transmembrane region" description="Helical" evidence="1">
    <location>
        <begin position="43"/>
        <end position="63"/>
    </location>
</feature>
<reference evidence="2 3" key="1">
    <citation type="submission" date="2017-09" db="EMBL/GenBank/DDBJ databases">
        <title>Draft Genomes of 144 Listeria Monocytogenes isolates from foods.</title>
        <authorList>
            <person name="Wu C.H."/>
            <person name="Ng J."/>
            <person name="Kiang D."/>
            <person name="Chen C.-Y."/>
            <person name="Frink S."/>
            <person name="Lafrades M."/>
            <person name="Morales C."/>
            <person name="Park P."/>
            <person name="Zwick M."/>
        </authorList>
    </citation>
    <scope>NUCLEOTIDE SEQUENCE [LARGE SCALE GENOMIC DNA]</scope>
    <source>
        <strain evidence="2 3">CDPHFDLB-F14M01633.75-2</strain>
    </source>
</reference>
<keyword evidence="1" id="KW-0812">Transmembrane</keyword>
<comment type="caution">
    <text evidence="2">The sequence shown here is derived from an EMBL/GenBank/DDBJ whole genome shotgun (WGS) entry which is preliminary data.</text>
</comment>
<dbReference type="Proteomes" id="UP000219632">
    <property type="component" value="Unassembled WGS sequence"/>
</dbReference>
<name>A0ABX4IEH2_LISWE</name>
<keyword evidence="1" id="KW-1133">Transmembrane helix</keyword>
<protein>
    <submittedName>
        <fullName evidence="2">Uncharacterized protein</fullName>
    </submittedName>
</protein>
<accession>A0ABX4IEH2</accession>